<dbReference type="PANTHER" id="PTHR30199:SF0">
    <property type="entry name" value="INNER MEMBRANE PROTEIN YDCO"/>
    <property type="match status" value="1"/>
</dbReference>
<reference evidence="2" key="1">
    <citation type="submission" date="2022-10" db="EMBL/GenBank/DDBJ databases">
        <title>The WGS of Solirubrobacter phytolaccae KCTC 29190.</title>
        <authorList>
            <person name="Jiang Z."/>
        </authorList>
    </citation>
    <scope>NUCLEOTIDE SEQUENCE</scope>
    <source>
        <strain evidence="2">KCTC 29190</strain>
    </source>
</reference>
<feature type="transmembrane region" description="Helical" evidence="1">
    <location>
        <begin position="208"/>
        <end position="227"/>
    </location>
</feature>
<dbReference type="AlphaFoldDB" id="A0A9X3N6M2"/>
<feature type="transmembrane region" description="Helical" evidence="1">
    <location>
        <begin position="350"/>
        <end position="383"/>
    </location>
</feature>
<organism evidence="2 3">
    <name type="scientific">Solirubrobacter phytolaccae</name>
    <dbReference type="NCBI Taxonomy" id="1404360"/>
    <lineage>
        <taxon>Bacteria</taxon>
        <taxon>Bacillati</taxon>
        <taxon>Actinomycetota</taxon>
        <taxon>Thermoleophilia</taxon>
        <taxon>Solirubrobacterales</taxon>
        <taxon>Solirubrobacteraceae</taxon>
        <taxon>Solirubrobacter</taxon>
    </lineage>
</organism>
<evidence type="ECO:0000256" key="1">
    <source>
        <dbReference type="SAM" id="Phobius"/>
    </source>
</evidence>
<evidence type="ECO:0000313" key="3">
    <source>
        <dbReference type="Proteomes" id="UP001147653"/>
    </source>
</evidence>
<dbReference type="Proteomes" id="UP001147653">
    <property type="component" value="Unassembled WGS sequence"/>
</dbReference>
<evidence type="ECO:0000313" key="2">
    <source>
        <dbReference type="EMBL" id="MDA0179287.1"/>
    </source>
</evidence>
<dbReference type="GO" id="GO:0042925">
    <property type="term" value="F:benzoate transmembrane transporter activity"/>
    <property type="evidence" value="ECO:0007669"/>
    <property type="project" value="InterPro"/>
</dbReference>
<feature type="transmembrane region" description="Helical" evidence="1">
    <location>
        <begin position="94"/>
        <end position="112"/>
    </location>
</feature>
<feature type="transmembrane region" description="Helical" evidence="1">
    <location>
        <begin position="146"/>
        <end position="163"/>
    </location>
</feature>
<keyword evidence="1" id="KW-0812">Transmembrane</keyword>
<comment type="caution">
    <text evidence="2">The sequence shown here is derived from an EMBL/GenBank/DDBJ whole genome shotgun (WGS) entry which is preliminary data.</text>
</comment>
<feature type="transmembrane region" description="Helical" evidence="1">
    <location>
        <begin position="170"/>
        <end position="188"/>
    </location>
</feature>
<proteinExistence type="predicted"/>
<name>A0A9X3N6M2_9ACTN</name>
<protein>
    <submittedName>
        <fullName evidence="2">Benzoate/H(+) symporter BenE family transporter</fullName>
    </submittedName>
</protein>
<gene>
    <name evidence="2" type="ORF">OJ997_03175</name>
</gene>
<dbReference type="RefSeq" id="WP_270023555.1">
    <property type="nucleotide sequence ID" value="NZ_JAPDDP010000004.1"/>
</dbReference>
<sequence>MERTSDASAHTIVAGIMAALVGFTSSFAVVLSGLRAAGASPAEAASGLLAVTVTMAVATLLLSRHYRMPLLIAWSTPGAALLASTGTVDGGWPAAIGAFLICGGLIMATGIWPRLGALITSIPTPIAQAMLAGIVLQLCLTPVRELVAHPWQIAPILLVWLVVLRLAPKWAIPAAFVAALAVIGVDAARGGGVHGDLLPQLQWTTPHLTWAGVLSLALPLYVVTMAGQNVPGTAILASYGYRVPWRSAMVVTGAGTALGAGAGGHAINLAAISATLVIAPEVDPDPRRRWTAAMSAGWAYLVLALLSTALATLVSAAPADVAGAVAGLALLGALGSALSGATSAEHGRDAAAITFVVAASGVSFFAIGAAFWALLAGVGTYLVTRRPQA</sequence>
<feature type="transmembrane region" description="Helical" evidence="1">
    <location>
        <begin position="44"/>
        <end position="63"/>
    </location>
</feature>
<feature type="transmembrane region" description="Helical" evidence="1">
    <location>
        <begin position="12"/>
        <end position="32"/>
    </location>
</feature>
<keyword evidence="1" id="KW-0472">Membrane</keyword>
<feature type="transmembrane region" description="Helical" evidence="1">
    <location>
        <begin position="324"/>
        <end position="344"/>
    </location>
</feature>
<feature type="transmembrane region" description="Helical" evidence="1">
    <location>
        <begin position="248"/>
        <end position="278"/>
    </location>
</feature>
<dbReference type="Pfam" id="PF03594">
    <property type="entry name" value="BenE"/>
    <property type="match status" value="1"/>
</dbReference>
<dbReference type="NCBIfam" id="TIGR00843">
    <property type="entry name" value="benE"/>
    <property type="match status" value="1"/>
</dbReference>
<feature type="transmembrane region" description="Helical" evidence="1">
    <location>
        <begin position="298"/>
        <end position="317"/>
    </location>
</feature>
<feature type="transmembrane region" description="Helical" evidence="1">
    <location>
        <begin position="119"/>
        <end position="140"/>
    </location>
</feature>
<accession>A0A9X3N6M2</accession>
<feature type="transmembrane region" description="Helical" evidence="1">
    <location>
        <begin position="70"/>
        <end position="88"/>
    </location>
</feature>
<dbReference type="GO" id="GO:0005886">
    <property type="term" value="C:plasma membrane"/>
    <property type="evidence" value="ECO:0007669"/>
    <property type="project" value="TreeGrafter"/>
</dbReference>
<dbReference type="InterPro" id="IPR004711">
    <property type="entry name" value="Benzoate_Transporter"/>
</dbReference>
<keyword evidence="3" id="KW-1185">Reference proteome</keyword>
<keyword evidence="1" id="KW-1133">Transmembrane helix</keyword>
<dbReference type="PANTHER" id="PTHR30199">
    <property type="entry name" value="MFS FAMILY TRANSPORTER, PREDICTED SUBSTRATE BENZOATE"/>
    <property type="match status" value="1"/>
</dbReference>
<dbReference type="EMBL" id="JAPDDP010000004">
    <property type="protein sequence ID" value="MDA0179287.1"/>
    <property type="molecule type" value="Genomic_DNA"/>
</dbReference>